<dbReference type="SUPFAM" id="SSF51695">
    <property type="entry name" value="PLC-like phosphodiesterases"/>
    <property type="match status" value="1"/>
</dbReference>
<protein>
    <submittedName>
        <fullName evidence="2">Glycerophosphodiester phosphodiesterase</fullName>
    </submittedName>
</protein>
<dbReference type="PROSITE" id="PS51704">
    <property type="entry name" value="GP_PDE"/>
    <property type="match status" value="1"/>
</dbReference>
<dbReference type="PANTHER" id="PTHR43805">
    <property type="entry name" value="GLYCEROPHOSPHORYL DIESTER PHOSPHODIESTERASE"/>
    <property type="match status" value="1"/>
</dbReference>
<reference evidence="2 3" key="1">
    <citation type="submission" date="2018-12" db="EMBL/GenBank/DDBJ databases">
        <authorList>
            <person name="Li F."/>
        </authorList>
    </citation>
    <scope>NUCLEOTIDE SEQUENCE [LARGE SCALE GENOMIC DNA]</scope>
    <source>
        <strain evidence="2 3">8H24J-4-2</strain>
    </source>
</reference>
<dbReference type="InterPro" id="IPR017946">
    <property type="entry name" value="PLC-like_Pdiesterase_TIM-brl"/>
</dbReference>
<feature type="domain" description="GP-PDE" evidence="1">
    <location>
        <begin position="13"/>
        <end position="248"/>
    </location>
</feature>
<evidence type="ECO:0000313" key="2">
    <source>
        <dbReference type="EMBL" id="RWZ61312.1"/>
    </source>
</evidence>
<comment type="caution">
    <text evidence="2">The sequence shown here is derived from an EMBL/GenBank/DDBJ whole genome shotgun (WGS) entry which is preliminary data.</text>
</comment>
<evidence type="ECO:0000313" key="3">
    <source>
        <dbReference type="Proteomes" id="UP000288603"/>
    </source>
</evidence>
<evidence type="ECO:0000259" key="1">
    <source>
        <dbReference type="PROSITE" id="PS51704"/>
    </source>
</evidence>
<dbReference type="InterPro" id="IPR030395">
    <property type="entry name" value="GP_PDE_dom"/>
</dbReference>
<dbReference type="OrthoDB" id="5241788at2"/>
<keyword evidence="3" id="KW-1185">Reference proteome</keyword>
<dbReference type="Proteomes" id="UP000288603">
    <property type="component" value="Unassembled WGS sequence"/>
</dbReference>
<dbReference type="Pfam" id="PF03009">
    <property type="entry name" value="GDPD"/>
    <property type="match status" value="1"/>
</dbReference>
<dbReference type="GO" id="GO:0006629">
    <property type="term" value="P:lipid metabolic process"/>
    <property type="evidence" value="ECO:0007669"/>
    <property type="project" value="InterPro"/>
</dbReference>
<dbReference type="EMBL" id="RZNC01000003">
    <property type="protein sequence ID" value="RWZ61312.1"/>
    <property type="molecule type" value="Genomic_DNA"/>
</dbReference>
<organism evidence="2 3">
    <name type="scientific">Labedella populi</name>
    <dbReference type="NCBI Taxonomy" id="2498850"/>
    <lineage>
        <taxon>Bacteria</taxon>
        <taxon>Bacillati</taxon>
        <taxon>Actinomycetota</taxon>
        <taxon>Actinomycetes</taxon>
        <taxon>Micrococcales</taxon>
        <taxon>Microbacteriaceae</taxon>
        <taxon>Labedella</taxon>
    </lineage>
</organism>
<accession>A0A3S3ZRJ3</accession>
<name>A0A3S3ZRJ3_9MICO</name>
<dbReference type="GO" id="GO:0008081">
    <property type="term" value="F:phosphoric diester hydrolase activity"/>
    <property type="evidence" value="ECO:0007669"/>
    <property type="project" value="InterPro"/>
</dbReference>
<sequence length="250" mass="26184">MPVSSPYFAGQLPRILAHRGLALRVPENTLAAFAAAVDAGADYVETDAHATADGVPVLAHDPVVIDRGRPVEIATTTWEQLASVDLGAGHRVPRLDEALAALGAVRLNIDVKAAGAAAPVARAIEEVGALDRVLVTSFDGATRRRVVAALPGVATSASSDLIARALVPAHLARSGRLRTVLAGVPCVQVPEHHRGIPIVTRRTVRAFHEAGVEVHVWTVNNPAEMVRLSALGVDGIVTDRCDLALEAVRP</sequence>
<dbReference type="PANTHER" id="PTHR43805:SF1">
    <property type="entry name" value="GP-PDE DOMAIN-CONTAINING PROTEIN"/>
    <property type="match status" value="1"/>
</dbReference>
<dbReference type="Gene3D" id="3.20.20.190">
    <property type="entry name" value="Phosphatidylinositol (PI) phosphodiesterase"/>
    <property type="match status" value="1"/>
</dbReference>
<gene>
    <name evidence="2" type="ORF">ELQ92_09905</name>
</gene>
<dbReference type="AlphaFoldDB" id="A0A3S3ZRJ3"/>
<proteinExistence type="predicted"/>